<keyword evidence="6" id="KW-0067">ATP-binding</keyword>
<dbReference type="GO" id="GO:0004674">
    <property type="term" value="F:protein serine/threonine kinase activity"/>
    <property type="evidence" value="ECO:0007669"/>
    <property type="project" value="UniProtKB-KW"/>
</dbReference>
<accession>A0A916WQ35</accession>
<dbReference type="PROSITE" id="PS51178">
    <property type="entry name" value="PASTA"/>
    <property type="match status" value="2"/>
</dbReference>
<dbReference type="CDD" id="cd14014">
    <property type="entry name" value="STKc_PknB_like"/>
    <property type="match status" value="1"/>
</dbReference>
<reference evidence="13" key="1">
    <citation type="journal article" date="2014" name="Int. J. Syst. Evol. Microbiol.">
        <title>Complete genome sequence of Corynebacterium casei LMG S-19264T (=DSM 44701T), isolated from a smear-ripened cheese.</title>
        <authorList>
            <consortium name="US DOE Joint Genome Institute (JGI-PGF)"/>
            <person name="Walter F."/>
            <person name="Albersmeier A."/>
            <person name="Kalinowski J."/>
            <person name="Ruckert C."/>
        </authorList>
    </citation>
    <scope>NUCLEOTIDE SEQUENCE</scope>
    <source>
        <strain evidence="13">CGMCC 1.12827</strain>
    </source>
</reference>
<gene>
    <name evidence="13" type="ORF">GCM10011489_04000</name>
</gene>
<organism evidence="13 14">
    <name type="scientific">Gordonia jinhuaensis</name>
    <dbReference type="NCBI Taxonomy" id="1517702"/>
    <lineage>
        <taxon>Bacteria</taxon>
        <taxon>Bacillati</taxon>
        <taxon>Actinomycetota</taxon>
        <taxon>Actinomycetes</taxon>
        <taxon>Mycobacteriales</taxon>
        <taxon>Gordoniaceae</taxon>
        <taxon>Gordonia</taxon>
    </lineage>
</organism>
<dbReference type="SUPFAM" id="SSF54184">
    <property type="entry name" value="Penicillin-binding protein 2x (pbp-2x), c-terminal domain"/>
    <property type="match status" value="1"/>
</dbReference>
<feature type="domain" description="PASTA" evidence="12">
    <location>
        <begin position="427"/>
        <end position="494"/>
    </location>
</feature>
<dbReference type="Gene3D" id="3.30.200.20">
    <property type="entry name" value="Phosphorylase Kinase, domain 1"/>
    <property type="match status" value="1"/>
</dbReference>
<keyword evidence="4" id="KW-0547">Nucleotide-binding</keyword>
<dbReference type="Pfam" id="PF03793">
    <property type="entry name" value="PASTA"/>
    <property type="match status" value="4"/>
</dbReference>
<dbReference type="NCBIfam" id="NF033483">
    <property type="entry name" value="PknB_PASTA_kin"/>
    <property type="match status" value="1"/>
</dbReference>
<keyword evidence="14" id="KW-1185">Reference proteome</keyword>
<evidence type="ECO:0000259" key="12">
    <source>
        <dbReference type="PROSITE" id="PS51178"/>
    </source>
</evidence>
<feature type="domain" description="Protein kinase" evidence="11">
    <location>
        <begin position="18"/>
        <end position="286"/>
    </location>
</feature>
<dbReference type="SMART" id="SM00220">
    <property type="entry name" value="S_TKc"/>
    <property type="match status" value="1"/>
</dbReference>
<keyword evidence="3" id="KW-0808">Transferase</keyword>
<evidence type="ECO:0000256" key="8">
    <source>
        <dbReference type="ARBA" id="ARBA00048679"/>
    </source>
</evidence>
<dbReference type="Pfam" id="PF00069">
    <property type="entry name" value="Pkinase"/>
    <property type="match status" value="1"/>
</dbReference>
<proteinExistence type="predicted"/>
<evidence type="ECO:0000256" key="1">
    <source>
        <dbReference type="ARBA" id="ARBA00012513"/>
    </source>
</evidence>
<keyword evidence="10" id="KW-1133">Transmembrane helix</keyword>
<evidence type="ECO:0000256" key="9">
    <source>
        <dbReference type="SAM" id="MobiDB-lite"/>
    </source>
</evidence>
<keyword evidence="10" id="KW-0812">Transmembrane</keyword>
<dbReference type="GO" id="GO:0005524">
    <property type="term" value="F:ATP binding"/>
    <property type="evidence" value="ECO:0007669"/>
    <property type="project" value="UniProtKB-KW"/>
</dbReference>
<dbReference type="Proteomes" id="UP000621454">
    <property type="component" value="Unassembled WGS sequence"/>
</dbReference>
<protein>
    <recommendedName>
        <fullName evidence="1">non-specific serine/threonine protein kinase</fullName>
        <ecNumber evidence="1">2.7.11.1</ecNumber>
    </recommendedName>
</protein>
<comment type="caution">
    <text evidence="13">The sequence shown here is derived from an EMBL/GenBank/DDBJ whole genome shotgun (WGS) entry which is preliminary data.</text>
</comment>
<keyword evidence="10" id="KW-0472">Membrane</keyword>
<evidence type="ECO:0000256" key="3">
    <source>
        <dbReference type="ARBA" id="ARBA00022679"/>
    </source>
</evidence>
<dbReference type="AlphaFoldDB" id="A0A916WQ35"/>
<dbReference type="InterPro" id="IPR008271">
    <property type="entry name" value="Ser/Thr_kinase_AS"/>
</dbReference>
<sequence length="690" mass="71957">MVTPVRDPLLGAVLDRRYRIDALIARGGMSSVYVGVDLRLDRPVAVKVMDPRYSSDPQFLSRLEFEARAVARLKDPGLVPVYDQGIDGEFAFLVMELVEGGTLRELLRERGPMPPHAVAAVLGPALGGLAQAHHAGLVHRDIKPENVLISDAGEVKVVDFGLVRAIAAAGITSHSVILGTAAYLSPEQVEFAAADARSDVYSAGIMAFEMITGRTPFDGDTPLGLAYARLNSDVPAPGEFIDGVPAEFDELVLTATARDPAHRFADAAQMQAALTDIATRLELPRFTVPAPLRSAERASAERVRHSMAAGGVADDSARGPDTADPPEAPRTATRVQTVPPVFDSTVLPPAPAPGYADPELAGRDPAGERFGTAVMPDPAAFAARPTLAAAAQDYPARRTRSRRRVLALLVAVLVLAGALAGVGWWLGEGRFTQIPDIAGMNRTAAHHALSEAGFRVVDKPRYDDTVARDTALSTSPQVGSRATRSSSVTLNYSAGRPEVPQIAPGTSLSAATAQLADRTLAVTVGDRQFSRYPADSVISLSPAAGTVVATDSAITVTVSSGPATSVPDVTGMSEDKARDTLIAVGLTPVDAGSTADGDAAAGTIAKTEPAASSTLDSGDTTVRLYVSDAVTVPSVMGKSVSSARDALEQAGLRVKVRSLTHSSRAIVIYQSVSAGDRVSPGTQIEIGSLP</sequence>
<evidence type="ECO:0000256" key="5">
    <source>
        <dbReference type="ARBA" id="ARBA00022777"/>
    </source>
</evidence>
<comment type="catalytic activity">
    <reaction evidence="7">
        <text>L-threonyl-[protein] + ATP = O-phospho-L-threonyl-[protein] + ADP + H(+)</text>
        <dbReference type="Rhea" id="RHEA:46608"/>
        <dbReference type="Rhea" id="RHEA-COMP:11060"/>
        <dbReference type="Rhea" id="RHEA-COMP:11605"/>
        <dbReference type="ChEBI" id="CHEBI:15378"/>
        <dbReference type="ChEBI" id="CHEBI:30013"/>
        <dbReference type="ChEBI" id="CHEBI:30616"/>
        <dbReference type="ChEBI" id="CHEBI:61977"/>
        <dbReference type="ChEBI" id="CHEBI:456216"/>
        <dbReference type="EC" id="2.7.11.1"/>
    </reaction>
</comment>
<dbReference type="EMBL" id="BMGC01000002">
    <property type="protein sequence ID" value="GGB19103.1"/>
    <property type="molecule type" value="Genomic_DNA"/>
</dbReference>
<evidence type="ECO:0000256" key="7">
    <source>
        <dbReference type="ARBA" id="ARBA00047899"/>
    </source>
</evidence>
<dbReference type="InterPro" id="IPR005543">
    <property type="entry name" value="PASTA_dom"/>
</dbReference>
<dbReference type="Gene3D" id="3.30.10.20">
    <property type="match status" value="4"/>
</dbReference>
<dbReference type="PROSITE" id="PS00108">
    <property type="entry name" value="PROTEIN_KINASE_ST"/>
    <property type="match status" value="1"/>
</dbReference>
<dbReference type="InterPro" id="IPR000719">
    <property type="entry name" value="Prot_kinase_dom"/>
</dbReference>
<evidence type="ECO:0000256" key="6">
    <source>
        <dbReference type="ARBA" id="ARBA00022840"/>
    </source>
</evidence>
<evidence type="ECO:0000313" key="13">
    <source>
        <dbReference type="EMBL" id="GGB19103.1"/>
    </source>
</evidence>
<feature type="transmembrane region" description="Helical" evidence="10">
    <location>
        <begin position="405"/>
        <end position="426"/>
    </location>
</feature>
<evidence type="ECO:0000256" key="4">
    <source>
        <dbReference type="ARBA" id="ARBA00022741"/>
    </source>
</evidence>
<dbReference type="PROSITE" id="PS50011">
    <property type="entry name" value="PROTEIN_KINASE_DOM"/>
    <property type="match status" value="1"/>
</dbReference>
<keyword evidence="5 13" id="KW-0418">Kinase</keyword>
<feature type="domain" description="PASTA" evidence="12">
    <location>
        <begin position="561"/>
        <end position="628"/>
    </location>
</feature>
<dbReference type="SUPFAM" id="SSF56112">
    <property type="entry name" value="Protein kinase-like (PK-like)"/>
    <property type="match status" value="1"/>
</dbReference>
<feature type="region of interest" description="Disordered" evidence="9">
    <location>
        <begin position="297"/>
        <end position="334"/>
    </location>
</feature>
<name>A0A916WQ35_9ACTN</name>
<dbReference type="CDD" id="cd06577">
    <property type="entry name" value="PASTA_pknB"/>
    <property type="match status" value="4"/>
</dbReference>
<evidence type="ECO:0000259" key="11">
    <source>
        <dbReference type="PROSITE" id="PS50011"/>
    </source>
</evidence>
<dbReference type="SMART" id="SM00740">
    <property type="entry name" value="PASTA"/>
    <property type="match status" value="4"/>
</dbReference>
<evidence type="ECO:0000313" key="14">
    <source>
        <dbReference type="Proteomes" id="UP000621454"/>
    </source>
</evidence>
<dbReference type="PANTHER" id="PTHR43289">
    <property type="entry name" value="MITOGEN-ACTIVATED PROTEIN KINASE KINASE KINASE 20-RELATED"/>
    <property type="match status" value="1"/>
</dbReference>
<evidence type="ECO:0000256" key="10">
    <source>
        <dbReference type="SAM" id="Phobius"/>
    </source>
</evidence>
<comment type="catalytic activity">
    <reaction evidence="8">
        <text>L-seryl-[protein] + ATP = O-phospho-L-seryl-[protein] + ADP + H(+)</text>
        <dbReference type="Rhea" id="RHEA:17989"/>
        <dbReference type="Rhea" id="RHEA-COMP:9863"/>
        <dbReference type="Rhea" id="RHEA-COMP:11604"/>
        <dbReference type="ChEBI" id="CHEBI:15378"/>
        <dbReference type="ChEBI" id="CHEBI:29999"/>
        <dbReference type="ChEBI" id="CHEBI:30616"/>
        <dbReference type="ChEBI" id="CHEBI:83421"/>
        <dbReference type="ChEBI" id="CHEBI:456216"/>
        <dbReference type="EC" id="2.7.11.1"/>
    </reaction>
</comment>
<dbReference type="InterPro" id="IPR011009">
    <property type="entry name" value="Kinase-like_dom_sf"/>
</dbReference>
<keyword evidence="2 13" id="KW-0723">Serine/threonine-protein kinase</keyword>
<evidence type="ECO:0000256" key="2">
    <source>
        <dbReference type="ARBA" id="ARBA00022527"/>
    </source>
</evidence>
<dbReference type="PANTHER" id="PTHR43289:SF34">
    <property type="entry name" value="SERINE_THREONINE-PROTEIN KINASE YBDM-RELATED"/>
    <property type="match status" value="1"/>
</dbReference>
<reference evidence="13" key="2">
    <citation type="submission" date="2020-09" db="EMBL/GenBank/DDBJ databases">
        <authorList>
            <person name="Sun Q."/>
            <person name="Zhou Y."/>
        </authorList>
    </citation>
    <scope>NUCLEOTIDE SEQUENCE</scope>
    <source>
        <strain evidence="13">CGMCC 1.12827</strain>
    </source>
</reference>
<dbReference type="Gene3D" id="1.10.510.10">
    <property type="entry name" value="Transferase(Phosphotransferase) domain 1"/>
    <property type="match status" value="1"/>
</dbReference>
<dbReference type="EC" id="2.7.11.1" evidence="1"/>
<dbReference type="FunFam" id="1.10.510.10:FF:000021">
    <property type="entry name" value="Serine/threonine protein kinase"/>
    <property type="match status" value="1"/>
</dbReference>